<evidence type="ECO:0008006" key="3">
    <source>
        <dbReference type="Google" id="ProtNLM"/>
    </source>
</evidence>
<sequence length="149" mass="17086">MDPIEAAIEAIESRESGEDLTYMEYAMEFGVDQSTLSRRQRRVTQSPATTNNNQRVLGKEVCFVKEHAILRASIDGDNAELKLDVCAEFWLFEVEVPVVFFGTTLKAIFEDNRRHMQALVDNVVLELRREAYNNPDRARALDFALADWD</sequence>
<organism evidence="1 2">
    <name type="scientific">Periconia macrospinosa</name>
    <dbReference type="NCBI Taxonomy" id="97972"/>
    <lineage>
        <taxon>Eukaryota</taxon>
        <taxon>Fungi</taxon>
        <taxon>Dikarya</taxon>
        <taxon>Ascomycota</taxon>
        <taxon>Pezizomycotina</taxon>
        <taxon>Dothideomycetes</taxon>
        <taxon>Pleosporomycetidae</taxon>
        <taxon>Pleosporales</taxon>
        <taxon>Massarineae</taxon>
        <taxon>Periconiaceae</taxon>
        <taxon>Periconia</taxon>
    </lineage>
</organism>
<name>A0A2V1D4Q0_9PLEO</name>
<evidence type="ECO:0000313" key="1">
    <source>
        <dbReference type="EMBL" id="PVH92972.1"/>
    </source>
</evidence>
<reference evidence="1 2" key="1">
    <citation type="journal article" date="2018" name="Sci. Rep.">
        <title>Comparative genomics provides insights into the lifestyle and reveals functional heterogeneity of dark septate endophytic fungi.</title>
        <authorList>
            <person name="Knapp D.G."/>
            <person name="Nemeth J.B."/>
            <person name="Barry K."/>
            <person name="Hainaut M."/>
            <person name="Henrissat B."/>
            <person name="Johnson J."/>
            <person name="Kuo A."/>
            <person name="Lim J.H.P."/>
            <person name="Lipzen A."/>
            <person name="Nolan M."/>
            <person name="Ohm R.A."/>
            <person name="Tamas L."/>
            <person name="Grigoriev I.V."/>
            <person name="Spatafora J.W."/>
            <person name="Nagy L.G."/>
            <person name="Kovacs G.M."/>
        </authorList>
    </citation>
    <scope>NUCLEOTIDE SEQUENCE [LARGE SCALE GENOMIC DNA]</scope>
    <source>
        <strain evidence="1 2">DSE2036</strain>
    </source>
</reference>
<accession>A0A2V1D4Q0</accession>
<dbReference type="Proteomes" id="UP000244855">
    <property type="component" value="Unassembled WGS sequence"/>
</dbReference>
<gene>
    <name evidence="1" type="ORF">DM02DRAFT_634934</name>
</gene>
<evidence type="ECO:0000313" key="2">
    <source>
        <dbReference type="Proteomes" id="UP000244855"/>
    </source>
</evidence>
<dbReference type="EMBL" id="KZ805627">
    <property type="protein sequence ID" value="PVH92972.1"/>
    <property type="molecule type" value="Genomic_DNA"/>
</dbReference>
<protein>
    <recommendedName>
        <fullName evidence="3">HTH psq-type domain-containing protein</fullName>
    </recommendedName>
</protein>
<proteinExistence type="predicted"/>
<keyword evidence="2" id="KW-1185">Reference proteome</keyword>
<dbReference type="AlphaFoldDB" id="A0A2V1D4Q0"/>